<dbReference type="SUPFAM" id="SSF56349">
    <property type="entry name" value="DNA breaking-rejoining enzymes"/>
    <property type="match status" value="1"/>
</dbReference>
<dbReference type="Pfam" id="PF00589">
    <property type="entry name" value="Phage_integrase"/>
    <property type="match status" value="1"/>
</dbReference>
<comment type="caution">
    <text evidence="8">The sequence shown here is derived from an EMBL/GenBank/DDBJ whole genome shotgun (WGS) entry which is preliminary data.</text>
</comment>
<dbReference type="eggNOG" id="COG0582">
    <property type="taxonomic scope" value="Bacteria"/>
</dbReference>
<dbReference type="InterPro" id="IPR004107">
    <property type="entry name" value="Integrase_SAM-like_N"/>
</dbReference>
<evidence type="ECO:0000256" key="5">
    <source>
        <dbReference type="PROSITE-ProRule" id="PRU01248"/>
    </source>
</evidence>
<dbReference type="Proteomes" id="UP000019488">
    <property type="component" value="Unassembled WGS sequence"/>
</dbReference>
<dbReference type="InterPro" id="IPR010998">
    <property type="entry name" value="Integrase_recombinase_N"/>
</dbReference>
<evidence type="ECO:0000256" key="1">
    <source>
        <dbReference type="ARBA" id="ARBA00008857"/>
    </source>
</evidence>
<dbReference type="PANTHER" id="PTHR30349">
    <property type="entry name" value="PHAGE INTEGRASE-RELATED"/>
    <property type="match status" value="1"/>
</dbReference>
<dbReference type="PROSITE" id="PS51900">
    <property type="entry name" value="CB"/>
    <property type="match status" value="1"/>
</dbReference>
<name>X0PCA4_9LACO</name>
<comment type="similarity">
    <text evidence="1">Belongs to the 'phage' integrase family.</text>
</comment>
<dbReference type="EMBL" id="BAKI01000080">
    <property type="protein sequence ID" value="GAF38134.1"/>
    <property type="molecule type" value="Genomic_DNA"/>
</dbReference>
<reference evidence="8" key="1">
    <citation type="journal article" date="2014" name="Genome Announc.">
        <title>Draft Genome Sequences of Two Lactobacillus Strains, L. farraginis JCM 14108T and L. composti JCM 14202T, Isolated from Compost of Distilled Shochu Residue.</title>
        <authorList>
            <person name="Yuki M."/>
            <person name="Oshima K."/>
            <person name="Suda W."/>
            <person name="Kitahara M."/>
            <person name="Kitamura K."/>
            <person name="Iida T."/>
            <person name="Hattori M."/>
            <person name="Ohkuma M."/>
        </authorList>
    </citation>
    <scope>NUCLEOTIDE SEQUENCE [LARGE SCALE GENOMIC DNA]</scope>
    <source>
        <strain evidence="8">JCM 14108</strain>
    </source>
</reference>
<feature type="domain" description="Core-binding (CB)" evidence="7">
    <location>
        <begin position="13"/>
        <end position="103"/>
    </location>
</feature>
<sequence>MEYEYTQGGDLSNQNVVFSQYFLRWYQTFREPRLAPATRNNYLYTLKVIQKYFGTTLLKNITRADYQKFLNFIGKGDSTHPAHAKQTVVKINSHIRACVQNAINDGLIRENFTNNTHIVYDPQHTRGINYLNQAEAIKLLHFLKKNYSGVPPYAMAYLALMTGLRVSEVAGLTWDSIDKKHHTIRVYQSWNFNSKSFAPTKNEFSKRSIDYTPAVGKLFNRVRLEQNNMLMLTKQTNDKNLIFISSRRAEPYSVKVLEQYLKRALKEAHIKQDLTFHGLRHTHASLLLYKGIAIPFISKRLGHKNVNTTINIYLHIIQELQSEESHKTINYLNKLEQLSN</sequence>
<evidence type="ECO:0000256" key="3">
    <source>
        <dbReference type="ARBA" id="ARBA00023125"/>
    </source>
</evidence>
<accession>X0PCA4</accession>
<dbReference type="InterPro" id="IPR013762">
    <property type="entry name" value="Integrase-like_cat_sf"/>
</dbReference>
<dbReference type="InterPro" id="IPR011010">
    <property type="entry name" value="DNA_brk_join_enz"/>
</dbReference>
<dbReference type="CDD" id="cd01189">
    <property type="entry name" value="INT_ICEBs1_C_like"/>
    <property type="match status" value="1"/>
</dbReference>
<keyword evidence="3 5" id="KW-0238">DNA-binding</keyword>
<dbReference type="Pfam" id="PF14659">
    <property type="entry name" value="Phage_int_SAM_3"/>
    <property type="match status" value="1"/>
</dbReference>
<dbReference type="InterPro" id="IPR050090">
    <property type="entry name" value="Tyrosine_recombinase_XerCD"/>
</dbReference>
<dbReference type="Gene3D" id="1.10.150.130">
    <property type="match status" value="1"/>
</dbReference>
<dbReference type="OrthoDB" id="9803188at2"/>
<dbReference type="GO" id="GO:0006310">
    <property type="term" value="P:DNA recombination"/>
    <property type="evidence" value="ECO:0007669"/>
    <property type="project" value="UniProtKB-KW"/>
</dbReference>
<organism evidence="8 9">
    <name type="scientific">Lentilactobacillus farraginis DSM 18382 = JCM 14108</name>
    <dbReference type="NCBI Taxonomy" id="1423743"/>
    <lineage>
        <taxon>Bacteria</taxon>
        <taxon>Bacillati</taxon>
        <taxon>Bacillota</taxon>
        <taxon>Bacilli</taxon>
        <taxon>Lactobacillales</taxon>
        <taxon>Lactobacillaceae</taxon>
        <taxon>Lentilactobacillus</taxon>
    </lineage>
</organism>
<dbReference type="PROSITE" id="PS51898">
    <property type="entry name" value="TYR_RECOMBINASE"/>
    <property type="match status" value="1"/>
</dbReference>
<feature type="domain" description="Tyr recombinase" evidence="6">
    <location>
        <begin position="126"/>
        <end position="327"/>
    </location>
</feature>
<evidence type="ECO:0000259" key="7">
    <source>
        <dbReference type="PROSITE" id="PS51900"/>
    </source>
</evidence>
<evidence type="ECO:0000256" key="4">
    <source>
        <dbReference type="ARBA" id="ARBA00023172"/>
    </source>
</evidence>
<dbReference type="GO" id="GO:0003677">
    <property type="term" value="F:DNA binding"/>
    <property type="evidence" value="ECO:0007669"/>
    <property type="project" value="UniProtKB-UniRule"/>
</dbReference>
<dbReference type="PANTHER" id="PTHR30349:SF64">
    <property type="entry name" value="PROPHAGE INTEGRASE INTD-RELATED"/>
    <property type="match status" value="1"/>
</dbReference>
<proteinExistence type="inferred from homology"/>
<dbReference type="AlphaFoldDB" id="X0PCA4"/>
<evidence type="ECO:0000313" key="9">
    <source>
        <dbReference type="Proteomes" id="UP000019488"/>
    </source>
</evidence>
<dbReference type="InterPro" id="IPR002104">
    <property type="entry name" value="Integrase_catalytic"/>
</dbReference>
<dbReference type="STRING" id="1423743.FD41_GL000532"/>
<evidence type="ECO:0000313" key="8">
    <source>
        <dbReference type="EMBL" id="GAF38134.1"/>
    </source>
</evidence>
<dbReference type="GO" id="GO:0015074">
    <property type="term" value="P:DNA integration"/>
    <property type="evidence" value="ECO:0007669"/>
    <property type="project" value="UniProtKB-KW"/>
</dbReference>
<dbReference type="InterPro" id="IPR044068">
    <property type="entry name" value="CB"/>
</dbReference>
<gene>
    <name evidence="8" type="ORF">JCM14108_3240</name>
</gene>
<keyword evidence="2" id="KW-0229">DNA integration</keyword>
<evidence type="ECO:0000256" key="2">
    <source>
        <dbReference type="ARBA" id="ARBA00022908"/>
    </source>
</evidence>
<protein>
    <submittedName>
        <fullName evidence="8">Integrase</fullName>
    </submittedName>
</protein>
<keyword evidence="4" id="KW-0233">DNA recombination</keyword>
<evidence type="ECO:0000259" key="6">
    <source>
        <dbReference type="PROSITE" id="PS51898"/>
    </source>
</evidence>
<dbReference type="Gene3D" id="1.10.443.10">
    <property type="entry name" value="Intergrase catalytic core"/>
    <property type="match status" value="1"/>
</dbReference>